<dbReference type="GeneID" id="85365969"/>
<reference evidence="1" key="1">
    <citation type="submission" date="2023-06" db="EMBL/GenBank/DDBJ databases">
        <authorList>
            <consortium name="Lawrence Berkeley National Laboratory"/>
            <person name="Ahrendt S."/>
            <person name="Sahu N."/>
            <person name="Indic B."/>
            <person name="Wong-Bajracharya J."/>
            <person name="Merenyi Z."/>
            <person name="Ke H.-M."/>
            <person name="Monk M."/>
            <person name="Kocsube S."/>
            <person name="Drula E."/>
            <person name="Lipzen A."/>
            <person name="Balint B."/>
            <person name="Henrissat B."/>
            <person name="Andreopoulos B."/>
            <person name="Martin F.M."/>
            <person name="Harder C.B."/>
            <person name="Rigling D."/>
            <person name="Ford K.L."/>
            <person name="Foster G.D."/>
            <person name="Pangilinan J."/>
            <person name="Papanicolaou A."/>
            <person name="Barry K."/>
            <person name="LaButti K."/>
            <person name="Viragh M."/>
            <person name="Koriabine M."/>
            <person name="Yan M."/>
            <person name="Riley R."/>
            <person name="Champramary S."/>
            <person name="Plett K.L."/>
            <person name="Tsai I.J."/>
            <person name="Slot J."/>
            <person name="Sipos G."/>
            <person name="Plett J."/>
            <person name="Nagy L.G."/>
            <person name="Grigoriev I.V."/>
        </authorList>
    </citation>
    <scope>NUCLEOTIDE SEQUENCE</scope>
    <source>
        <strain evidence="1">CCBAS 213</strain>
    </source>
</reference>
<evidence type="ECO:0000313" key="1">
    <source>
        <dbReference type="EMBL" id="KAK0457226.1"/>
    </source>
</evidence>
<dbReference type="Proteomes" id="UP001175211">
    <property type="component" value="Unassembled WGS sequence"/>
</dbReference>
<dbReference type="RefSeq" id="XP_060329541.1">
    <property type="nucleotide sequence ID" value="XM_060482421.1"/>
</dbReference>
<gene>
    <name evidence="1" type="ORF">EV420DRAFT_513749</name>
</gene>
<dbReference type="AlphaFoldDB" id="A0AA39KCA9"/>
<sequence>MAHDACSRLPQEILDAIIDIVGVTSPRSEAFKDLISCSLVSRRFLPRTRHFLFEAIYLSTPEEILSYHDMCLKNPIIPASARTLILDTRKLISNTFNDSPLISILQVTTNIETIAFHNVSWEELSPGLLCALSRYPLKNLLLRNFTISSVSSFHSFIRNSATRSLGRLGLYGSLKVLGSDDGDGGTEELAPAPTRPVLVKSLSVACSQKFQDTASTILFSPLSPFNFVGLIDTEVALCQDADHDTPLPAQDAICVLRDIVSASDPLVLAHINIWRSFQRAPPPSLLYLPSLRTLGFLLNNASESLGFQPISVLQWWIDVMMHSECYSLSTLSITAIAARQRWITDKDALTQWRRLDRELSSSRYDVQSVCIIFREDYFKRGCCRYGTIDSTKPEATLCFLCKQSSN</sequence>
<name>A0AA39KCA9_ARMTA</name>
<dbReference type="EMBL" id="JAUEPS010000022">
    <property type="protein sequence ID" value="KAK0457226.1"/>
    <property type="molecule type" value="Genomic_DNA"/>
</dbReference>
<protein>
    <recommendedName>
        <fullName evidence="3">F-box domain-containing protein</fullName>
    </recommendedName>
</protein>
<proteinExistence type="predicted"/>
<comment type="caution">
    <text evidence="1">The sequence shown here is derived from an EMBL/GenBank/DDBJ whole genome shotgun (WGS) entry which is preliminary data.</text>
</comment>
<organism evidence="1 2">
    <name type="scientific">Armillaria tabescens</name>
    <name type="common">Ringless honey mushroom</name>
    <name type="synonym">Agaricus tabescens</name>
    <dbReference type="NCBI Taxonomy" id="1929756"/>
    <lineage>
        <taxon>Eukaryota</taxon>
        <taxon>Fungi</taxon>
        <taxon>Dikarya</taxon>
        <taxon>Basidiomycota</taxon>
        <taxon>Agaricomycotina</taxon>
        <taxon>Agaricomycetes</taxon>
        <taxon>Agaricomycetidae</taxon>
        <taxon>Agaricales</taxon>
        <taxon>Marasmiineae</taxon>
        <taxon>Physalacriaceae</taxon>
        <taxon>Desarmillaria</taxon>
    </lineage>
</organism>
<accession>A0AA39KCA9</accession>
<evidence type="ECO:0000313" key="2">
    <source>
        <dbReference type="Proteomes" id="UP001175211"/>
    </source>
</evidence>
<keyword evidence="2" id="KW-1185">Reference proteome</keyword>
<evidence type="ECO:0008006" key="3">
    <source>
        <dbReference type="Google" id="ProtNLM"/>
    </source>
</evidence>